<dbReference type="Proteomes" id="UP001055811">
    <property type="component" value="Linkage Group LG08"/>
</dbReference>
<gene>
    <name evidence="1" type="ORF">L2E82_45633</name>
</gene>
<reference evidence="2" key="1">
    <citation type="journal article" date="2022" name="Mol. Ecol. Resour.">
        <title>The genomes of chicory, endive, great burdock and yacon provide insights into Asteraceae palaeo-polyploidization history and plant inulin production.</title>
        <authorList>
            <person name="Fan W."/>
            <person name="Wang S."/>
            <person name="Wang H."/>
            <person name="Wang A."/>
            <person name="Jiang F."/>
            <person name="Liu H."/>
            <person name="Zhao H."/>
            <person name="Xu D."/>
            <person name="Zhang Y."/>
        </authorList>
    </citation>
    <scope>NUCLEOTIDE SEQUENCE [LARGE SCALE GENOMIC DNA]</scope>
    <source>
        <strain evidence="2">cv. Punajuju</strain>
    </source>
</reference>
<evidence type="ECO:0000313" key="1">
    <source>
        <dbReference type="EMBL" id="KAI3700992.1"/>
    </source>
</evidence>
<comment type="caution">
    <text evidence="1">The sequence shown here is derived from an EMBL/GenBank/DDBJ whole genome shotgun (WGS) entry which is preliminary data.</text>
</comment>
<accession>A0ACB8ZTW0</accession>
<reference evidence="1 2" key="2">
    <citation type="journal article" date="2022" name="Mol. Ecol. Resour.">
        <title>The genomes of chicory, endive, great burdock and yacon provide insights into Asteraceae paleo-polyploidization history and plant inulin production.</title>
        <authorList>
            <person name="Fan W."/>
            <person name="Wang S."/>
            <person name="Wang H."/>
            <person name="Wang A."/>
            <person name="Jiang F."/>
            <person name="Liu H."/>
            <person name="Zhao H."/>
            <person name="Xu D."/>
            <person name="Zhang Y."/>
        </authorList>
    </citation>
    <scope>NUCLEOTIDE SEQUENCE [LARGE SCALE GENOMIC DNA]</scope>
    <source>
        <strain evidence="2">cv. Punajuju</strain>
        <tissue evidence="1">Leaves</tissue>
    </source>
</reference>
<name>A0ACB8ZTW0_CICIN</name>
<organism evidence="1 2">
    <name type="scientific">Cichorium intybus</name>
    <name type="common">Chicory</name>
    <dbReference type="NCBI Taxonomy" id="13427"/>
    <lineage>
        <taxon>Eukaryota</taxon>
        <taxon>Viridiplantae</taxon>
        <taxon>Streptophyta</taxon>
        <taxon>Embryophyta</taxon>
        <taxon>Tracheophyta</taxon>
        <taxon>Spermatophyta</taxon>
        <taxon>Magnoliopsida</taxon>
        <taxon>eudicotyledons</taxon>
        <taxon>Gunneridae</taxon>
        <taxon>Pentapetalae</taxon>
        <taxon>asterids</taxon>
        <taxon>campanulids</taxon>
        <taxon>Asterales</taxon>
        <taxon>Asteraceae</taxon>
        <taxon>Cichorioideae</taxon>
        <taxon>Cichorieae</taxon>
        <taxon>Cichoriinae</taxon>
        <taxon>Cichorium</taxon>
    </lineage>
</organism>
<keyword evidence="2" id="KW-1185">Reference proteome</keyword>
<proteinExistence type="predicted"/>
<evidence type="ECO:0000313" key="2">
    <source>
        <dbReference type="Proteomes" id="UP001055811"/>
    </source>
</evidence>
<sequence>MLNLALGRKLIPYRQVWGHTNDFGDFKSHDAARSKARRGIAIQPDAQGLNWGHARRGLLLRTSRVMIDRFQTRSPISSVPRGFGRCPTVYSTERRAEHPPSTRGDCIGLDILTQSGLWAELEPFLHRTWADGEFSFTCHGWERLMLNEDDVVYKELLLEFLSTV</sequence>
<dbReference type="EMBL" id="CM042016">
    <property type="protein sequence ID" value="KAI3700992.1"/>
    <property type="molecule type" value="Genomic_DNA"/>
</dbReference>
<protein>
    <submittedName>
        <fullName evidence="1">Uncharacterized protein</fullName>
    </submittedName>
</protein>